<dbReference type="GO" id="GO:0001731">
    <property type="term" value="P:formation of translation preinitiation complex"/>
    <property type="evidence" value="ECO:0007669"/>
    <property type="project" value="TreeGrafter"/>
</dbReference>
<dbReference type="PROSITE" id="PS50296">
    <property type="entry name" value="SUI1"/>
    <property type="match status" value="1"/>
</dbReference>
<organism evidence="5 6">
    <name type="scientific">Emticicia agri</name>
    <dbReference type="NCBI Taxonomy" id="2492393"/>
    <lineage>
        <taxon>Bacteria</taxon>
        <taxon>Pseudomonadati</taxon>
        <taxon>Bacteroidota</taxon>
        <taxon>Cytophagia</taxon>
        <taxon>Cytophagales</taxon>
        <taxon>Leadbetterellaceae</taxon>
        <taxon>Emticicia</taxon>
    </lineage>
</organism>
<dbReference type="Pfam" id="PF01253">
    <property type="entry name" value="SUI1"/>
    <property type="match status" value="1"/>
</dbReference>
<evidence type="ECO:0000256" key="2">
    <source>
        <dbReference type="ARBA" id="ARBA00022845"/>
    </source>
</evidence>
<dbReference type="AlphaFoldDB" id="A0A4V1ZD97"/>
<evidence type="ECO:0000313" key="5">
    <source>
        <dbReference type="EMBL" id="RYU95400.1"/>
    </source>
</evidence>
<comment type="similarity">
    <text evidence="1">Belongs to the SUI1 family.</text>
</comment>
<dbReference type="GO" id="GO:0002188">
    <property type="term" value="P:translation reinitiation"/>
    <property type="evidence" value="ECO:0007669"/>
    <property type="project" value="TreeGrafter"/>
</dbReference>
<evidence type="ECO:0000259" key="4">
    <source>
        <dbReference type="PROSITE" id="PS50296"/>
    </source>
</evidence>
<dbReference type="CDD" id="cd11567">
    <property type="entry name" value="YciH_like"/>
    <property type="match status" value="1"/>
</dbReference>
<dbReference type="InterPro" id="IPR005872">
    <property type="entry name" value="SUI1_arc_bac"/>
</dbReference>
<dbReference type="RefSeq" id="WP_130021233.1">
    <property type="nucleotide sequence ID" value="NZ_SEWF01000015.1"/>
</dbReference>
<sequence>MKNKKHREGVVYSTDPDFAFNFGEQEETETLAPQQQNLKIWLDRKGGNKVVSRIDGLIAKDEDLQNLRKKLQNLCGSGGTAKDGEILLQGDHRDKILAFLLKEGYKAKKAGG</sequence>
<evidence type="ECO:0000256" key="3">
    <source>
        <dbReference type="ARBA" id="ARBA00022917"/>
    </source>
</evidence>
<gene>
    <name evidence="5" type="ORF">EWM59_12070</name>
</gene>
<protein>
    <submittedName>
        <fullName evidence="5">Translation initiation factor</fullName>
    </submittedName>
</protein>
<keyword evidence="6" id="KW-1185">Reference proteome</keyword>
<dbReference type="Gene3D" id="3.30.780.10">
    <property type="entry name" value="SUI1-like domain"/>
    <property type="match status" value="1"/>
</dbReference>
<evidence type="ECO:0000313" key="6">
    <source>
        <dbReference type="Proteomes" id="UP000293162"/>
    </source>
</evidence>
<dbReference type="OrthoDB" id="9792915at2"/>
<evidence type="ECO:0000256" key="1">
    <source>
        <dbReference type="ARBA" id="ARBA00005422"/>
    </source>
</evidence>
<dbReference type="GO" id="GO:0006417">
    <property type="term" value="P:regulation of translation"/>
    <property type="evidence" value="ECO:0007669"/>
    <property type="project" value="UniProtKB-KW"/>
</dbReference>
<dbReference type="EMBL" id="SEWF01000015">
    <property type="protein sequence ID" value="RYU95400.1"/>
    <property type="molecule type" value="Genomic_DNA"/>
</dbReference>
<keyword evidence="5" id="KW-0396">Initiation factor</keyword>
<dbReference type="GO" id="GO:0003729">
    <property type="term" value="F:mRNA binding"/>
    <property type="evidence" value="ECO:0007669"/>
    <property type="project" value="TreeGrafter"/>
</dbReference>
<dbReference type="PANTHER" id="PTHR12789:SF0">
    <property type="entry name" value="DENSITY-REGULATED PROTEIN"/>
    <property type="match status" value="1"/>
</dbReference>
<reference evidence="5 6" key="1">
    <citation type="submission" date="2019-02" db="EMBL/GenBank/DDBJ databases">
        <title>Bacterial novel species Emticicia sp. 17J42-9 isolated from soil.</title>
        <authorList>
            <person name="Jung H.-Y."/>
        </authorList>
    </citation>
    <scope>NUCLEOTIDE SEQUENCE [LARGE SCALE GENOMIC DNA]</scope>
    <source>
        <strain evidence="5 6">17J42-9</strain>
    </source>
</reference>
<feature type="domain" description="SUI1" evidence="4">
    <location>
        <begin position="38"/>
        <end position="104"/>
    </location>
</feature>
<dbReference type="Proteomes" id="UP000293162">
    <property type="component" value="Unassembled WGS sequence"/>
</dbReference>
<dbReference type="GO" id="GO:0003743">
    <property type="term" value="F:translation initiation factor activity"/>
    <property type="evidence" value="ECO:0007669"/>
    <property type="project" value="UniProtKB-KW"/>
</dbReference>
<dbReference type="SUPFAM" id="SSF55159">
    <property type="entry name" value="eIF1-like"/>
    <property type="match status" value="1"/>
</dbReference>
<accession>A0A4V1ZD97</accession>
<proteinExistence type="inferred from homology"/>
<dbReference type="InterPro" id="IPR050318">
    <property type="entry name" value="DENR/SUI1_TIF"/>
</dbReference>
<dbReference type="InterPro" id="IPR036877">
    <property type="entry name" value="SUI1_dom_sf"/>
</dbReference>
<dbReference type="PIRSF" id="PIRSF037511">
    <property type="entry name" value="Transl_init_SUI1_pro"/>
    <property type="match status" value="1"/>
</dbReference>
<dbReference type="InterPro" id="IPR001950">
    <property type="entry name" value="SUI1"/>
</dbReference>
<comment type="caution">
    <text evidence="5">The sequence shown here is derived from an EMBL/GenBank/DDBJ whole genome shotgun (WGS) entry which is preliminary data.</text>
</comment>
<keyword evidence="3" id="KW-0648">Protein biosynthesis</keyword>
<name>A0A4V1ZD97_9BACT</name>
<keyword evidence="2" id="KW-0810">Translation regulation</keyword>
<dbReference type="PANTHER" id="PTHR12789">
    <property type="entry name" value="DENSITY-REGULATED PROTEIN HOMOLOG"/>
    <property type="match status" value="1"/>
</dbReference>